<comment type="caution">
    <text evidence="1">The sequence shown here is derived from an EMBL/GenBank/DDBJ whole genome shotgun (WGS) entry which is preliminary data.</text>
</comment>
<dbReference type="AlphaFoldDB" id="A0A0R3LAU9"/>
<organism evidence="1 2">
    <name type="scientific">Bradyrhizobium valentinum</name>
    <dbReference type="NCBI Taxonomy" id="1518501"/>
    <lineage>
        <taxon>Bacteria</taxon>
        <taxon>Pseudomonadati</taxon>
        <taxon>Pseudomonadota</taxon>
        <taxon>Alphaproteobacteria</taxon>
        <taxon>Hyphomicrobiales</taxon>
        <taxon>Nitrobacteraceae</taxon>
        <taxon>Bradyrhizobium</taxon>
    </lineage>
</organism>
<evidence type="ECO:0000313" key="1">
    <source>
        <dbReference type="EMBL" id="KRR04366.1"/>
    </source>
</evidence>
<keyword evidence="2" id="KW-1185">Reference proteome</keyword>
<reference evidence="1 2" key="1">
    <citation type="submission" date="2014-03" db="EMBL/GenBank/DDBJ databases">
        <title>Bradyrhizobium valentinum sp. nov., isolated from effective nodules of Lupinus mariae-josephae, a lupine endemic of basic-lime soils in Eastern Spain.</title>
        <authorList>
            <person name="Duran D."/>
            <person name="Rey L."/>
            <person name="Navarro A."/>
            <person name="Busquets A."/>
            <person name="Imperial J."/>
            <person name="Ruiz-Argueso T."/>
        </authorList>
    </citation>
    <scope>NUCLEOTIDE SEQUENCE [LARGE SCALE GENOMIC DNA]</scope>
    <source>
        <strain evidence="1 2">LmjM3</strain>
    </source>
</reference>
<evidence type="ECO:0000313" key="2">
    <source>
        <dbReference type="Proteomes" id="UP000051913"/>
    </source>
</evidence>
<dbReference type="EMBL" id="LLXX01000126">
    <property type="protein sequence ID" value="KRR04366.1"/>
    <property type="molecule type" value="Genomic_DNA"/>
</dbReference>
<accession>A0A0R3LAU9</accession>
<sequence>MSAPCAAQLQENGEGEGILPSAIVQRFTRNAAGEFEPMTAGSTRVVALPIGMPVFSKVERYLGLSADECFQQQAGAVIVSG</sequence>
<gene>
    <name evidence="1" type="ORF">CP49_21515</name>
</gene>
<name>A0A0R3LAU9_9BRAD</name>
<dbReference type="Proteomes" id="UP000051913">
    <property type="component" value="Unassembled WGS sequence"/>
</dbReference>
<protein>
    <submittedName>
        <fullName evidence="1">Uncharacterized protein</fullName>
    </submittedName>
</protein>
<proteinExistence type="predicted"/>